<sequence>MNLYQNPHEERDPTNRGEVLSTYVPMKGVICDEDEKNYDDVINVNPHFQSNNMPNMNPDRDVYDDITNVNPDFSPNSYENMRSIKMDYSTEKLL</sequence>
<dbReference type="AlphaFoldDB" id="A0AAV7JQ13"/>
<proteinExistence type="predicted"/>
<evidence type="ECO:0008006" key="3">
    <source>
        <dbReference type="Google" id="ProtNLM"/>
    </source>
</evidence>
<organism evidence="1 2">
    <name type="scientific">Oopsacas minuta</name>
    <dbReference type="NCBI Taxonomy" id="111878"/>
    <lineage>
        <taxon>Eukaryota</taxon>
        <taxon>Metazoa</taxon>
        <taxon>Porifera</taxon>
        <taxon>Hexactinellida</taxon>
        <taxon>Hexasterophora</taxon>
        <taxon>Lyssacinosida</taxon>
        <taxon>Leucopsacidae</taxon>
        <taxon>Oopsacas</taxon>
    </lineage>
</organism>
<gene>
    <name evidence="1" type="ORF">LOD99_7694</name>
</gene>
<dbReference type="EMBL" id="JAKMXF010000310">
    <property type="protein sequence ID" value="KAI6650644.1"/>
    <property type="molecule type" value="Genomic_DNA"/>
</dbReference>
<evidence type="ECO:0000313" key="1">
    <source>
        <dbReference type="EMBL" id="KAI6650644.1"/>
    </source>
</evidence>
<evidence type="ECO:0000313" key="2">
    <source>
        <dbReference type="Proteomes" id="UP001165289"/>
    </source>
</evidence>
<comment type="caution">
    <text evidence="1">The sequence shown here is derived from an EMBL/GenBank/DDBJ whole genome shotgun (WGS) entry which is preliminary data.</text>
</comment>
<accession>A0AAV7JQ13</accession>
<protein>
    <recommendedName>
        <fullName evidence="3">Plasmodium falciparum erythrocyte membrane protein 1 acidic terminal segment domain-containing protein</fullName>
    </recommendedName>
</protein>
<name>A0AAV7JQ13_9METZ</name>
<dbReference type="Proteomes" id="UP001165289">
    <property type="component" value="Unassembled WGS sequence"/>
</dbReference>
<reference evidence="1 2" key="1">
    <citation type="journal article" date="2023" name="BMC Biol.">
        <title>The compact genome of the sponge Oopsacas minuta (Hexactinellida) is lacking key metazoan core genes.</title>
        <authorList>
            <person name="Santini S."/>
            <person name="Schenkelaars Q."/>
            <person name="Jourda C."/>
            <person name="Duchesne M."/>
            <person name="Belahbib H."/>
            <person name="Rocher C."/>
            <person name="Selva M."/>
            <person name="Riesgo A."/>
            <person name="Vervoort M."/>
            <person name="Leys S.P."/>
            <person name="Kodjabachian L."/>
            <person name="Le Bivic A."/>
            <person name="Borchiellini C."/>
            <person name="Claverie J.M."/>
            <person name="Renard E."/>
        </authorList>
    </citation>
    <scope>NUCLEOTIDE SEQUENCE [LARGE SCALE GENOMIC DNA]</scope>
    <source>
        <strain evidence="1">SPO-2</strain>
    </source>
</reference>
<keyword evidence="2" id="KW-1185">Reference proteome</keyword>